<evidence type="ECO:0000313" key="6">
    <source>
        <dbReference type="EMBL" id="CAJ1048708.1"/>
    </source>
</evidence>
<evidence type="ECO:0000256" key="4">
    <source>
        <dbReference type="ARBA" id="ARBA00023157"/>
    </source>
</evidence>
<dbReference type="GO" id="GO:0007218">
    <property type="term" value="P:neuropeptide signaling pathway"/>
    <property type="evidence" value="ECO:0007669"/>
    <property type="project" value="InterPro"/>
</dbReference>
<dbReference type="GO" id="GO:0043025">
    <property type="term" value="C:neuronal cell body"/>
    <property type="evidence" value="ECO:0007669"/>
    <property type="project" value="TreeGrafter"/>
</dbReference>
<evidence type="ECO:0000256" key="1">
    <source>
        <dbReference type="ARBA" id="ARBA00004613"/>
    </source>
</evidence>
<keyword evidence="4" id="KW-1015">Disulfide bond</keyword>
<dbReference type="PANTHER" id="PTHR11438:SF2">
    <property type="entry name" value="PREPRONOCICEPTIN"/>
    <property type="match status" value="1"/>
</dbReference>
<evidence type="ECO:0000256" key="3">
    <source>
        <dbReference type="ARBA" id="ARBA00022525"/>
    </source>
</evidence>
<accession>A0AAV1EJ10</accession>
<organism evidence="6 7">
    <name type="scientific">Xyrichtys novacula</name>
    <name type="common">Pearly razorfish</name>
    <name type="synonym">Hemipteronotus novacula</name>
    <dbReference type="NCBI Taxonomy" id="13765"/>
    <lineage>
        <taxon>Eukaryota</taxon>
        <taxon>Metazoa</taxon>
        <taxon>Chordata</taxon>
        <taxon>Craniata</taxon>
        <taxon>Vertebrata</taxon>
        <taxon>Euteleostomi</taxon>
        <taxon>Actinopterygii</taxon>
        <taxon>Neopterygii</taxon>
        <taxon>Teleostei</taxon>
        <taxon>Neoteleostei</taxon>
        <taxon>Acanthomorphata</taxon>
        <taxon>Eupercaria</taxon>
        <taxon>Labriformes</taxon>
        <taxon>Labridae</taxon>
        <taxon>Xyrichtys</taxon>
    </lineage>
</organism>
<feature type="signal peptide" evidence="5">
    <location>
        <begin position="1"/>
        <end position="18"/>
    </location>
</feature>
<name>A0AAV1EJ10_XYRNO</name>
<dbReference type="GO" id="GO:0005886">
    <property type="term" value="C:plasma membrane"/>
    <property type="evidence" value="ECO:0007669"/>
    <property type="project" value="TreeGrafter"/>
</dbReference>
<evidence type="ECO:0000256" key="2">
    <source>
        <dbReference type="ARBA" id="ARBA00008543"/>
    </source>
</evidence>
<dbReference type="Proteomes" id="UP001178508">
    <property type="component" value="Chromosome 1"/>
</dbReference>
<dbReference type="GO" id="GO:0007600">
    <property type="term" value="P:sensory perception"/>
    <property type="evidence" value="ECO:0007669"/>
    <property type="project" value="TreeGrafter"/>
</dbReference>
<sequence length="248" mass="27750">MKTVLALLLLCLCHPVQSDCQTDCLSCSNILPKQLSFNTMVCLSECESNVSPAFYRDFCHKVLSSPLPSLSAAMRKRSEEEVEALFPQEEEEEEQPEGGLLLPIALQRFDHMTRALGVDERALGVQGSQLKTAYNSQNGLSLEDEYEEEAGQEDGAADVAARGQDDLGLSVSKRFGGFVKGRHGYRKLMSPGRSYQKRYGGFIGIRKSARKWNNQKRFSEFLKQYLGMSTRATEFNSVSEDLTQQNEV</sequence>
<comment type="subcellular location">
    <subcellularLocation>
        <location evidence="1">Secreted</location>
    </subcellularLocation>
</comment>
<dbReference type="Pfam" id="PF01160">
    <property type="entry name" value="Opiods_neuropep"/>
    <property type="match status" value="1"/>
</dbReference>
<protein>
    <submittedName>
        <fullName evidence="6">Prepronociceptin</fullName>
    </submittedName>
</protein>
<proteinExistence type="inferred from homology"/>
<keyword evidence="3" id="KW-0964">Secreted</keyword>
<evidence type="ECO:0000313" key="7">
    <source>
        <dbReference type="Proteomes" id="UP001178508"/>
    </source>
</evidence>
<dbReference type="GO" id="GO:0007268">
    <property type="term" value="P:chemical synaptic transmission"/>
    <property type="evidence" value="ECO:0007669"/>
    <property type="project" value="TreeGrafter"/>
</dbReference>
<feature type="chain" id="PRO_5043628633" evidence="5">
    <location>
        <begin position="19"/>
        <end position="248"/>
    </location>
</feature>
<dbReference type="EMBL" id="OY660864">
    <property type="protein sequence ID" value="CAJ1048708.1"/>
    <property type="molecule type" value="Genomic_DNA"/>
</dbReference>
<dbReference type="GO" id="GO:0030425">
    <property type="term" value="C:dendrite"/>
    <property type="evidence" value="ECO:0007669"/>
    <property type="project" value="TreeGrafter"/>
</dbReference>
<dbReference type="AlphaFoldDB" id="A0AAV1EJ10"/>
<reference evidence="6" key="1">
    <citation type="submission" date="2023-08" db="EMBL/GenBank/DDBJ databases">
        <authorList>
            <person name="Alioto T."/>
            <person name="Alioto T."/>
            <person name="Gomez Garrido J."/>
        </authorList>
    </citation>
    <scope>NUCLEOTIDE SEQUENCE</scope>
</reference>
<keyword evidence="5" id="KW-0732">Signal</keyword>
<dbReference type="PANTHER" id="PTHR11438">
    <property type="entry name" value="PROENKEPHALIN"/>
    <property type="match status" value="1"/>
</dbReference>
<comment type="similarity">
    <text evidence="2">Belongs to the opioid neuropeptide precursor family.</text>
</comment>
<dbReference type="InterPro" id="IPR006024">
    <property type="entry name" value="Opioid_neupept"/>
</dbReference>
<keyword evidence="7" id="KW-1185">Reference proteome</keyword>
<evidence type="ECO:0000256" key="5">
    <source>
        <dbReference type="SAM" id="SignalP"/>
    </source>
</evidence>
<gene>
    <name evidence="6" type="ORF">XNOV1_A012692</name>
</gene>
<dbReference type="GO" id="GO:0043679">
    <property type="term" value="C:axon terminus"/>
    <property type="evidence" value="ECO:0007669"/>
    <property type="project" value="TreeGrafter"/>
</dbReference>
<dbReference type="GO" id="GO:0005576">
    <property type="term" value="C:extracellular region"/>
    <property type="evidence" value="ECO:0007669"/>
    <property type="project" value="UniProtKB-SubCell"/>
</dbReference>
<dbReference type="GO" id="GO:0031628">
    <property type="term" value="F:opioid receptor binding"/>
    <property type="evidence" value="ECO:0007669"/>
    <property type="project" value="TreeGrafter"/>
</dbReference>